<proteinExistence type="predicted"/>
<evidence type="ECO:0000256" key="5">
    <source>
        <dbReference type="SAM" id="Phobius"/>
    </source>
</evidence>
<organism evidence="7 8">
    <name type="scientific">Bilifractor porci</name>
    <dbReference type="NCBI Taxonomy" id="2606636"/>
    <lineage>
        <taxon>Bacteria</taxon>
        <taxon>Bacillati</taxon>
        <taxon>Bacillota</taxon>
        <taxon>Clostridia</taxon>
        <taxon>Lachnospirales</taxon>
        <taxon>Lachnospiraceae</taxon>
        <taxon>Bilifractor</taxon>
    </lineage>
</organism>
<evidence type="ECO:0000256" key="3">
    <source>
        <dbReference type="ARBA" id="ARBA00022989"/>
    </source>
</evidence>
<protein>
    <submittedName>
        <fullName evidence="7">TMEM198/TM7SF3 family protein</fullName>
    </submittedName>
</protein>
<dbReference type="Pfam" id="PF13886">
    <property type="entry name" value="TM7S3_TM198"/>
    <property type="match status" value="1"/>
</dbReference>
<feature type="transmembrane region" description="Helical" evidence="5">
    <location>
        <begin position="115"/>
        <end position="134"/>
    </location>
</feature>
<sequence length="255" mass="27757">MYSLTRRDRIFIRSMRPEEKKSARPWHPSCRRREETDWSEGQTSAACHGGKGMLDSITKLLDQISAVFLVLSLITGIIQCFFGYRLLKFWITLFGFLLGFLLGYGISGQLVSDSAAVPVLAGIAAGLLVGFLAFKIYLMGVFVFCGLLGFYLVSAISFPSGDGWTVLAFVLEIAAFVAVGILSVKFARPFIIVITAGSGAYAAVRALTSLAPSVTLLQVQNSRLIILLVLAACGIMLQFLMTADDSRPRAAGRRR</sequence>
<keyword evidence="2 5" id="KW-0812">Transmembrane</keyword>
<comment type="caution">
    <text evidence="7">The sequence shown here is derived from an EMBL/GenBank/DDBJ whole genome shotgun (WGS) entry which is preliminary data.</text>
</comment>
<dbReference type="AlphaFoldDB" id="A0A7X2P8F9"/>
<dbReference type="PANTHER" id="PTHR31247:SF5">
    <property type="entry name" value="DUF4203 DOMAIN-CONTAINING PROTEIN"/>
    <property type="match status" value="1"/>
</dbReference>
<dbReference type="EMBL" id="VUMV01000004">
    <property type="protein sequence ID" value="MST82169.1"/>
    <property type="molecule type" value="Genomic_DNA"/>
</dbReference>
<feature type="domain" description="TM7S3/TM198-like" evidence="6">
    <location>
        <begin position="70"/>
        <end position="210"/>
    </location>
</feature>
<keyword evidence="3 5" id="KW-1133">Transmembrane helix</keyword>
<evidence type="ECO:0000313" key="7">
    <source>
        <dbReference type="EMBL" id="MST82169.1"/>
    </source>
</evidence>
<feature type="transmembrane region" description="Helical" evidence="5">
    <location>
        <begin position="141"/>
        <end position="158"/>
    </location>
</feature>
<evidence type="ECO:0000256" key="2">
    <source>
        <dbReference type="ARBA" id="ARBA00022692"/>
    </source>
</evidence>
<comment type="subcellular location">
    <subcellularLocation>
        <location evidence="1">Membrane</location>
        <topology evidence="1">Multi-pass membrane protein</topology>
    </subcellularLocation>
</comment>
<dbReference type="InterPro" id="IPR040236">
    <property type="entry name" value="TMEM198"/>
</dbReference>
<keyword evidence="8" id="KW-1185">Reference proteome</keyword>
<feature type="transmembrane region" description="Helical" evidence="5">
    <location>
        <begin position="63"/>
        <end position="82"/>
    </location>
</feature>
<evidence type="ECO:0000259" key="6">
    <source>
        <dbReference type="Pfam" id="PF13886"/>
    </source>
</evidence>
<feature type="transmembrane region" description="Helical" evidence="5">
    <location>
        <begin position="224"/>
        <end position="243"/>
    </location>
</feature>
<evidence type="ECO:0000256" key="1">
    <source>
        <dbReference type="ARBA" id="ARBA00004141"/>
    </source>
</evidence>
<dbReference type="Proteomes" id="UP000466864">
    <property type="component" value="Unassembled WGS sequence"/>
</dbReference>
<accession>A0A7X2P8F9</accession>
<feature type="transmembrane region" description="Helical" evidence="5">
    <location>
        <begin position="164"/>
        <end position="184"/>
    </location>
</feature>
<evidence type="ECO:0000256" key="4">
    <source>
        <dbReference type="ARBA" id="ARBA00023136"/>
    </source>
</evidence>
<dbReference type="PANTHER" id="PTHR31247">
    <property type="entry name" value="TRANSMEMBRANE PROTEIN 198 FAMILY MEMBER"/>
    <property type="match status" value="1"/>
</dbReference>
<evidence type="ECO:0000313" key="8">
    <source>
        <dbReference type="Proteomes" id="UP000466864"/>
    </source>
</evidence>
<gene>
    <name evidence="7" type="ORF">FYJ60_07560</name>
</gene>
<name>A0A7X2P8F9_9FIRM</name>
<feature type="transmembrane region" description="Helical" evidence="5">
    <location>
        <begin position="89"/>
        <end position="109"/>
    </location>
</feature>
<reference evidence="7 8" key="1">
    <citation type="submission" date="2019-08" db="EMBL/GenBank/DDBJ databases">
        <title>In-depth cultivation of the pig gut microbiome towards novel bacterial diversity and tailored functional studies.</title>
        <authorList>
            <person name="Wylensek D."/>
            <person name="Hitch T.C.A."/>
            <person name="Clavel T."/>
        </authorList>
    </citation>
    <scope>NUCLEOTIDE SEQUENCE [LARGE SCALE GENOMIC DNA]</scope>
    <source>
        <strain evidence="7 8">Oil+RF-744-WCA-WT-13</strain>
    </source>
</reference>
<keyword evidence="4 5" id="KW-0472">Membrane</keyword>
<dbReference type="InterPro" id="IPR025256">
    <property type="entry name" value="TM7S3/TM198-like_dom"/>
</dbReference>
<feature type="transmembrane region" description="Helical" evidence="5">
    <location>
        <begin position="191"/>
        <end position="212"/>
    </location>
</feature>
<dbReference type="GO" id="GO:0005886">
    <property type="term" value="C:plasma membrane"/>
    <property type="evidence" value="ECO:0007669"/>
    <property type="project" value="TreeGrafter"/>
</dbReference>